<evidence type="ECO:0000313" key="3">
    <source>
        <dbReference type="EMBL" id="GGX12277.1"/>
    </source>
</evidence>
<evidence type="ECO:0000256" key="1">
    <source>
        <dbReference type="SAM" id="MobiDB-lite"/>
    </source>
</evidence>
<evidence type="ECO:0000256" key="2">
    <source>
        <dbReference type="SAM" id="Phobius"/>
    </source>
</evidence>
<keyword evidence="4" id="KW-1185">Reference proteome</keyword>
<evidence type="ECO:0000313" key="4">
    <source>
        <dbReference type="Proteomes" id="UP000620127"/>
    </source>
</evidence>
<name>A0ABQ2XDR9_9BURK</name>
<sequence>MVNAGETSSHDFPAKDARALLQCWAIVRISIESKVKIMKSSSTSVSSLSSLIATFVMACFAISAPATVLAQEKTAPPPPKLEKLEEGPDSDIKLIKQESNKLKTVERKDNGKVTEVQVRTGKSTYTVKPNNAPKGTPEGDANRAAQWKVMEFGGKKETKEVESLPVLSPGPYSTSKTGSTKSVAPPAAKAASTPASANAASAASASMPAEKK</sequence>
<organism evidence="3 4">
    <name type="scientific">Undibacterium macrobrachii</name>
    <dbReference type="NCBI Taxonomy" id="1119058"/>
    <lineage>
        <taxon>Bacteria</taxon>
        <taxon>Pseudomonadati</taxon>
        <taxon>Pseudomonadota</taxon>
        <taxon>Betaproteobacteria</taxon>
        <taxon>Burkholderiales</taxon>
        <taxon>Oxalobacteraceae</taxon>
        <taxon>Undibacterium</taxon>
    </lineage>
</organism>
<keyword evidence="2" id="KW-1133">Transmembrane helix</keyword>
<feature type="compositionally biased region" description="Polar residues" evidence="1">
    <location>
        <begin position="171"/>
        <end position="181"/>
    </location>
</feature>
<proteinExistence type="predicted"/>
<accession>A0ABQ2XDR9</accession>
<protein>
    <recommendedName>
        <fullName evidence="5">DUF2782 domain-containing protein</fullName>
    </recommendedName>
</protein>
<dbReference type="Proteomes" id="UP000620127">
    <property type="component" value="Unassembled WGS sequence"/>
</dbReference>
<comment type="caution">
    <text evidence="3">The sequence shown here is derived from an EMBL/GenBank/DDBJ whole genome shotgun (WGS) entry which is preliminary data.</text>
</comment>
<feature type="transmembrane region" description="Helical" evidence="2">
    <location>
        <begin position="48"/>
        <end position="70"/>
    </location>
</feature>
<keyword evidence="2" id="KW-0812">Transmembrane</keyword>
<dbReference type="EMBL" id="BMYT01000003">
    <property type="protein sequence ID" value="GGX12277.1"/>
    <property type="molecule type" value="Genomic_DNA"/>
</dbReference>
<evidence type="ECO:0008006" key="5">
    <source>
        <dbReference type="Google" id="ProtNLM"/>
    </source>
</evidence>
<feature type="region of interest" description="Disordered" evidence="1">
    <location>
        <begin position="154"/>
        <end position="212"/>
    </location>
</feature>
<reference evidence="4" key="1">
    <citation type="journal article" date="2019" name="Int. J. Syst. Evol. Microbiol.">
        <title>The Global Catalogue of Microorganisms (GCM) 10K type strain sequencing project: providing services to taxonomists for standard genome sequencing and annotation.</title>
        <authorList>
            <consortium name="The Broad Institute Genomics Platform"/>
            <consortium name="The Broad Institute Genome Sequencing Center for Infectious Disease"/>
            <person name="Wu L."/>
            <person name="Ma J."/>
        </authorList>
    </citation>
    <scope>NUCLEOTIDE SEQUENCE [LARGE SCALE GENOMIC DNA]</scope>
    <source>
        <strain evidence="4">KCTC 23916</strain>
    </source>
</reference>
<gene>
    <name evidence="3" type="ORF">GCM10011282_17890</name>
</gene>
<keyword evidence="2" id="KW-0472">Membrane</keyword>
<feature type="compositionally biased region" description="Low complexity" evidence="1">
    <location>
        <begin position="182"/>
        <end position="212"/>
    </location>
</feature>